<gene>
    <name evidence="1" type="ORF">GCM10010515_41580</name>
</gene>
<dbReference type="AlphaFoldDB" id="A0A918NGW6"/>
<organism evidence="1 2">
    <name type="scientific">Streptomyces fructofermentans</name>
    <dbReference type="NCBI Taxonomy" id="152141"/>
    <lineage>
        <taxon>Bacteria</taxon>
        <taxon>Bacillati</taxon>
        <taxon>Actinomycetota</taxon>
        <taxon>Actinomycetes</taxon>
        <taxon>Kitasatosporales</taxon>
        <taxon>Streptomycetaceae</taxon>
        <taxon>Streptomyces</taxon>
    </lineage>
</organism>
<keyword evidence="2" id="KW-1185">Reference proteome</keyword>
<name>A0A918NGW6_9ACTN</name>
<sequence>MRSTRLANLVNTLDPKLVAAALDMDTEGVMIYLADHVDVGRLSKALNSPRLHPQKPR</sequence>
<protein>
    <submittedName>
        <fullName evidence="1">Uncharacterized protein</fullName>
    </submittedName>
</protein>
<accession>A0A918NGW6</accession>
<comment type="caution">
    <text evidence="1">The sequence shown here is derived from an EMBL/GenBank/DDBJ whole genome shotgun (WGS) entry which is preliminary data.</text>
</comment>
<dbReference type="EMBL" id="BMWD01000014">
    <property type="protein sequence ID" value="GGX69615.1"/>
    <property type="molecule type" value="Genomic_DNA"/>
</dbReference>
<reference evidence="1" key="1">
    <citation type="journal article" date="2014" name="Int. J. Syst. Evol. Microbiol.">
        <title>Complete genome sequence of Corynebacterium casei LMG S-19264T (=DSM 44701T), isolated from a smear-ripened cheese.</title>
        <authorList>
            <consortium name="US DOE Joint Genome Institute (JGI-PGF)"/>
            <person name="Walter F."/>
            <person name="Albersmeier A."/>
            <person name="Kalinowski J."/>
            <person name="Ruckert C."/>
        </authorList>
    </citation>
    <scope>NUCLEOTIDE SEQUENCE</scope>
    <source>
        <strain evidence="1">JCM 4956</strain>
    </source>
</reference>
<dbReference type="RefSeq" id="WP_229916323.1">
    <property type="nucleotide sequence ID" value="NZ_BMWD01000014.1"/>
</dbReference>
<evidence type="ECO:0000313" key="1">
    <source>
        <dbReference type="EMBL" id="GGX69615.1"/>
    </source>
</evidence>
<reference evidence="1" key="2">
    <citation type="submission" date="2020-09" db="EMBL/GenBank/DDBJ databases">
        <authorList>
            <person name="Sun Q."/>
            <person name="Ohkuma M."/>
        </authorList>
    </citation>
    <scope>NUCLEOTIDE SEQUENCE</scope>
    <source>
        <strain evidence="1">JCM 4956</strain>
    </source>
</reference>
<dbReference type="Proteomes" id="UP000645555">
    <property type="component" value="Unassembled WGS sequence"/>
</dbReference>
<evidence type="ECO:0000313" key="2">
    <source>
        <dbReference type="Proteomes" id="UP000645555"/>
    </source>
</evidence>
<proteinExistence type="predicted"/>